<name>A0A160VKV5_9ZZZZ</name>
<gene>
    <name evidence="1" type="ORF">MGWOODY_Mmi1166</name>
</gene>
<evidence type="ECO:0000313" key="1">
    <source>
        <dbReference type="EMBL" id="CUV10104.1"/>
    </source>
</evidence>
<protein>
    <submittedName>
        <fullName evidence="1">Uncharacterized protein</fullName>
    </submittedName>
</protein>
<organism evidence="1">
    <name type="scientific">hydrothermal vent metagenome</name>
    <dbReference type="NCBI Taxonomy" id="652676"/>
    <lineage>
        <taxon>unclassified sequences</taxon>
        <taxon>metagenomes</taxon>
        <taxon>ecological metagenomes</taxon>
    </lineage>
</organism>
<sequence>MIMANSICIPNPQVTNCQEIALRLLDIARAMPNNTRMPAMPIKRSIDYCGASKQCLHLAS</sequence>
<reference evidence="1" key="1">
    <citation type="submission" date="2015-10" db="EMBL/GenBank/DDBJ databases">
        <authorList>
            <person name="Gilbert D.G."/>
        </authorList>
    </citation>
    <scope>NUCLEOTIDE SEQUENCE</scope>
</reference>
<dbReference type="EMBL" id="FAXC01000354">
    <property type="protein sequence ID" value="CUV10104.1"/>
    <property type="molecule type" value="Genomic_DNA"/>
</dbReference>
<proteinExistence type="predicted"/>
<accession>A0A160VKV5</accession>
<dbReference type="AlphaFoldDB" id="A0A160VKV5"/>